<keyword evidence="3" id="KW-1185">Reference proteome</keyword>
<dbReference type="Proteomes" id="UP001151760">
    <property type="component" value="Unassembled WGS sequence"/>
</dbReference>
<feature type="region of interest" description="Disordered" evidence="1">
    <location>
        <begin position="368"/>
        <end position="406"/>
    </location>
</feature>
<feature type="compositionally biased region" description="Basic residues" evidence="1">
    <location>
        <begin position="168"/>
        <end position="180"/>
    </location>
</feature>
<gene>
    <name evidence="2" type="ORF">Tco_0909980</name>
</gene>
<evidence type="ECO:0000313" key="2">
    <source>
        <dbReference type="EMBL" id="GJT29705.1"/>
    </source>
</evidence>
<feature type="compositionally biased region" description="Acidic residues" evidence="1">
    <location>
        <begin position="310"/>
        <end position="329"/>
    </location>
</feature>
<feature type="compositionally biased region" description="Basic and acidic residues" evidence="1">
    <location>
        <begin position="299"/>
        <end position="309"/>
    </location>
</feature>
<feature type="region of interest" description="Disordered" evidence="1">
    <location>
        <begin position="299"/>
        <end position="349"/>
    </location>
</feature>
<protein>
    <submittedName>
        <fullName evidence="2">Uncharacterized protein</fullName>
    </submittedName>
</protein>
<feature type="compositionally biased region" description="Acidic residues" evidence="1">
    <location>
        <begin position="337"/>
        <end position="348"/>
    </location>
</feature>
<proteinExistence type="predicted"/>
<evidence type="ECO:0000256" key="1">
    <source>
        <dbReference type="SAM" id="MobiDB-lite"/>
    </source>
</evidence>
<evidence type="ECO:0000313" key="3">
    <source>
        <dbReference type="Proteomes" id="UP001151760"/>
    </source>
</evidence>
<accession>A0ABQ5CRR0</accession>
<dbReference type="EMBL" id="BQNB010014565">
    <property type="protein sequence ID" value="GJT29705.1"/>
    <property type="molecule type" value="Genomic_DNA"/>
</dbReference>
<sequence>MLTKHVLWTNAHHGKKSLATYINKCLSGKNCQHRQTSKDPRINIQLWGHVLQENVDYSSLICEILAYQIDHRKEKRSRREKYAIPSIHQDHHQPLPQSTQEYGLSIPDAMLNDTIKQSESYQMFIKYSTGYFPPKKSRGKGSQGKKTVYDSQETVEVSEEFEPEPAKKRTTSKRRVKKSVTRSAKDNIIHDPDTALELGKSISLTEAKEAEAARKVHATYARIMTESIPTPTRKVHATQKLKGVRSLTSEEQEAPDKMKALKGSRKTNRRQRVKELVPNQGFSMRKQIFLKEKVILERGDEKDSEYSNDDKDDDADKEGNVDDEGDDYISDTHDADDKDDETESDEDEIYKYKIRVRIDEDERMLDAQVSGFDKGDEEVSDAAKADAEKTSEVKEDAKKTELPPSS</sequence>
<reference evidence="2" key="1">
    <citation type="journal article" date="2022" name="Int. J. Mol. Sci.">
        <title>Draft Genome of Tanacetum Coccineum: Genomic Comparison of Closely Related Tanacetum-Family Plants.</title>
        <authorList>
            <person name="Yamashiro T."/>
            <person name="Shiraishi A."/>
            <person name="Nakayama K."/>
            <person name="Satake H."/>
        </authorList>
    </citation>
    <scope>NUCLEOTIDE SEQUENCE</scope>
</reference>
<name>A0ABQ5CRR0_9ASTR</name>
<organism evidence="2 3">
    <name type="scientific">Tanacetum coccineum</name>
    <dbReference type="NCBI Taxonomy" id="301880"/>
    <lineage>
        <taxon>Eukaryota</taxon>
        <taxon>Viridiplantae</taxon>
        <taxon>Streptophyta</taxon>
        <taxon>Embryophyta</taxon>
        <taxon>Tracheophyta</taxon>
        <taxon>Spermatophyta</taxon>
        <taxon>Magnoliopsida</taxon>
        <taxon>eudicotyledons</taxon>
        <taxon>Gunneridae</taxon>
        <taxon>Pentapetalae</taxon>
        <taxon>asterids</taxon>
        <taxon>campanulids</taxon>
        <taxon>Asterales</taxon>
        <taxon>Asteraceae</taxon>
        <taxon>Asteroideae</taxon>
        <taxon>Anthemideae</taxon>
        <taxon>Anthemidinae</taxon>
        <taxon>Tanacetum</taxon>
    </lineage>
</organism>
<reference evidence="2" key="2">
    <citation type="submission" date="2022-01" db="EMBL/GenBank/DDBJ databases">
        <authorList>
            <person name="Yamashiro T."/>
            <person name="Shiraishi A."/>
            <person name="Satake H."/>
            <person name="Nakayama K."/>
        </authorList>
    </citation>
    <scope>NUCLEOTIDE SEQUENCE</scope>
</reference>
<feature type="compositionally biased region" description="Basic residues" evidence="1">
    <location>
        <begin position="260"/>
        <end position="272"/>
    </location>
</feature>
<feature type="region of interest" description="Disordered" evidence="1">
    <location>
        <begin position="242"/>
        <end position="278"/>
    </location>
</feature>
<comment type="caution">
    <text evidence="2">The sequence shown here is derived from an EMBL/GenBank/DDBJ whole genome shotgun (WGS) entry which is preliminary data.</text>
</comment>
<feature type="region of interest" description="Disordered" evidence="1">
    <location>
        <begin position="135"/>
        <end position="186"/>
    </location>
</feature>
<feature type="compositionally biased region" description="Basic and acidic residues" evidence="1">
    <location>
        <begin position="381"/>
        <end position="406"/>
    </location>
</feature>